<dbReference type="Proteomes" id="UP001055167">
    <property type="component" value="Unassembled WGS sequence"/>
</dbReference>
<accession>A0ABQ4QT33</accession>
<comment type="caution">
    <text evidence="1">The sequence shown here is derived from an EMBL/GenBank/DDBJ whole genome shotgun (WGS) entry which is preliminary data.</text>
</comment>
<organism evidence="1 2">
    <name type="scientific">Methylobacterium crusticola</name>
    <dbReference type="NCBI Taxonomy" id="1697972"/>
    <lineage>
        <taxon>Bacteria</taxon>
        <taxon>Pseudomonadati</taxon>
        <taxon>Pseudomonadota</taxon>
        <taxon>Alphaproteobacteria</taxon>
        <taxon>Hyphomicrobiales</taxon>
        <taxon>Methylobacteriaceae</taxon>
        <taxon>Methylobacterium</taxon>
    </lineage>
</organism>
<dbReference type="RefSeq" id="WP_128563895.1">
    <property type="nucleotide sequence ID" value="NZ_BPQH01000002.1"/>
</dbReference>
<reference evidence="1" key="2">
    <citation type="submission" date="2021-08" db="EMBL/GenBank/DDBJ databases">
        <authorList>
            <person name="Tani A."/>
            <person name="Ola A."/>
            <person name="Ogura Y."/>
            <person name="Katsura K."/>
            <person name="Hayashi T."/>
        </authorList>
    </citation>
    <scope>NUCLEOTIDE SEQUENCE</scope>
    <source>
        <strain evidence="1">KCTC 52305</strain>
    </source>
</reference>
<reference evidence="1" key="1">
    <citation type="journal article" date="2021" name="Front. Microbiol.">
        <title>Comprehensive Comparative Genomics and Phenotyping of Methylobacterium Species.</title>
        <authorList>
            <person name="Alessa O."/>
            <person name="Ogura Y."/>
            <person name="Fujitani Y."/>
            <person name="Takami H."/>
            <person name="Hayashi T."/>
            <person name="Sahin N."/>
            <person name="Tani A."/>
        </authorList>
    </citation>
    <scope>NUCLEOTIDE SEQUENCE</scope>
    <source>
        <strain evidence="1">KCTC 52305</strain>
    </source>
</reference>
<dbReference type="EMBL" id="BPQH01000002">
    <property type="protein sequence ID" value="GJD47869.1"/>
    <property type="molecule type" value="Genomic_DNA"/>
</dbReference>
<evidence type="ECO:0000313" key="1">
    <source>
        <dbReference type="EMBL" id="GJD47869.1"/>
    </source>
</evidence>
<gene>
    <name evidence="1" type="ORF">OPKNFCMD_0581</name>
</gene>
<proteinExistence type="predicted"/>
<evidence type="ECO:0000313" key="2">
    <source>
        <dbReference type="Proteomes" id="UP001055167"/>
    </source>
</evidence>
<name>A0ABQ4QT33_9HYPH</name>
<protein>
    <submittedName>
        <fullName evidence="1">Uncharacterized protein</fullName>
    </submittedName>
</protein>
<keyword evidence="2" id="KW-1185">Reference proteome</keyword>
<sequence>MPDTPESHDAVLPGEVRDHLGQQLRSVYNAQAEKPQYLGDPTIPPEFGPHLRRLEGRLKAHETGTEAVEGALKEMLGDVAAARRP</sequence>